<dbReference type="EMBL" id="MFKT01000009">
    <property type="protein sequence ID" value="OGG53656.1"/>
    <property type="molecule type" value="Genomic_DNA"/>
</dbReference>
<dbReference type="InterPro" id="IPR006195">
    <property type="entry name" value="aa-tRNA-synth_II"/>
</dbReference>
<dbReference type="GO" id="GO:0006432">
    <property type="term" value="P:phenylalanyl-tRNA aminoacylation"/>
    <property type="evidence" value="ECO:0007669"/>
    <property type="project" value="TreeGrafter"/>
</dbReference>
<keyword evidence="8" id="KW-0030">Aminoacyl-tRNA synthetase</keyword>
<accession>A0A1F6CWT9</accession>
<evidence type="ECO:0000256" key="3">
    <source>
        <dbReference type="ARBA" id="ARBA00022598"/>
    </source>
</evidence>
<dbReference type="InterPro" id="IPR036690">
    <property type="entry name" value="Fdx_antiC-bd_sf"/>
</dbReference>
<keyword evidence="4" id="KW-0547">Nucleotide-binding</keyword>
<evidence type="ECO:0000256" key="7">
    <source>
        <dbReference type="ARBA" id="ARBA00022946"/>
    </source>
</evidence>
<dbReference type="EC" id="6.1.1.20" evidence="2"/>
<dbReference type="GO" id="GO:0005524">
    <property type="term" value="F:ATP binding"/>
    <property type="evidence" value="ECO:0007669"/>
    <property type="project" value="UniProtKB-KW"/>
</dbReference>
<dbReference type="InterPro" id="IPR002319">
    <property type="entry name" value="Phenylalanyl-tRNA_Synthase"/>
</dbReference>
<evidence type="ECO:0000256" key="8">
    <source>
        <dbReference type="ARBA" id="ARBA00023146"/>
    </source>
</evidence>
<evidence type="ECO:0000256" key="6">
    <source>
        <dbReference type="ARBA" id="ARBA00022917"/>
    </source>
</evidence>
<comment type="caution">
    <text evidence="13">The sequence shown here is derived from an EMBL/GenBank/DDBJ whole genome shotgun (WGS) entry which is preliminary data.</text>
</comment>
<evidence type="ECO:0000259" key="12">
    <source>
        <dbReference type="PROSITE" id="PS51447"/>
    </source>
</evidence>
<evidence type="ECO:0000313" key="14">
    <source>
        <dbReference type="Proteomes" id="UP000176863"/>
    </source>
</evidence>
<dbReference type="InterPro" id="IPR005121">
    <property type="entry name" value="Fdx_antiC-bd"/>
</dbReference>
<dbReference type="Pfam" id="PF01409">
    <property type="entry name" value="tRNA-synt_2d"/>
    <property type="match status" value="1"/>
</dbReference>
<feature type="domain" description="Aminoacyl-transfer RNA synthetases class-II family profile" evidence="11">
    <location>
        <begin position="65"/>
        <end position="280"/>
    </location>
</feature>
<gene>
    <name evidence="13" type="ORF">A2851_02085</name>
</gene>
<evidence type="ECO:0000256" key="4">
    <source>
        <dbReference type="ARBA" id="ARBA00022741"/>
    </source>
</evidence>
<dbReference type="InterPro" id="IPR045864">
    <property type="entry name" value="aa-tRNA-synth_II/BPL/LPL"/>
</dbReference>
<dbReference type="GO" id="GO:0000049">
    <property type="term" value="F:tRNA binding"/>
    <property type="evidence" value="ECO:0007669"/>
    <property type="project" value="InterPro"/>
</dbReference>
<dbReference type="Gene3D" id="3.30.70.380">
    <property type="entry name" value="Ferrodoxin-fold anticodon-binding domain"/>
    <property type="match status" value="1"/>
</dbReference>
<keyword evidence="6" id="KW-0648">Protein biosynthesis</keyword>
<comment type="catalytic activity">
    <reaction evidence="10">
        <text>tRNA(Phe) + L-phenylalanine + ATP = L-phenylalanyl-tRNA(Phe) + AMP + diphosphate + H(+)</text>
        <dbReference type="Rhea" id="RHEA:19413"/>
        <dbReference type="Rhea" id="RHEA-COMP:9668"/>
        <dbReference type="Rhea" id="RHEA-COMP:9699"/>
        <dbReference type="ChEBI" id="CHEBI:15378"/>
        <dbReference type="ChEBI" id="CHEBI:30616"/>
        <dbReference type="ChEBI" id="CHEBI:33019"/>
        <dbReference type="ChEBI" id="CHEBI:58095"/>
        <dbReference type="ChEBI" id="CHEBI:78442"/>
        <dbReference type="ChEBI" id="CHEBI:78531"/>
        <dbReference type="ChEBI" id="CHEBI:456215"/>
        <dbReference type="EC" id="6.1.1.20"/>
    </reaction>
</comment>
<dbReference type="PANTHER" id="PTHR11538">
    <property type="entry name" value="PHENYLALANYL-TRNA SYNTHETASE"/>
    <property type="match status" value="1"/>
</dbReference>
<evidence type="ECO:0000256" key="5">
    <source>
        <dbReference type="ARBA" id="ARBA00022840"/>
    </source>
</evidence>
<organism evidence="13 14">
    <name type="scientific">Candidatus Kaiserbacteria bacterium RIFCSPHIGHO2_01_FULL_53_29</name>
    <dbReference type="NCBI Taxonomy" id="1798480"/>
    <lineage>
        <taxon>Bacteria</taxon>
        <taxon>Candidatus Kaiseribacteriota</taxon>
    </lineage>
</organism>
<dbReference type="Proteomes" id="UP000176863">
    <property type="component" value="Unassembled WGS sequence"/>
</dbReference>
<sequence length="391" mass="45473">MAEFIIDRGEEKKIREDLESRQDAEAVRIKRYLAMPDLSRTEGSPIKELVERITSIIDFKNFNVVNPPEIVPISIAFDLFDFTEDHPARSKSDTYYTDETHILRPHTTVMWYYYLQLDEVKQRLAKGEDIGVFSFGKVYRKDEIDKTHMNVFHQIDALYLCPKENKTLQLQDLQDIEAKVVKSVFGENIEYRFHEETFPYTHPSTEIEMKKPARPNDGHSGGGNDWVEILGSGVVKESVLQKLGVDADLYNGWAFGFGLERFAIMNMELPDIRLLWSTDPRVVGQLRLGQKFQEVSKYPPVVRDISFVVSNDFIPNNYFDLIRETIGDELIEEVKQRDKYEDAKKFGAQRSSYTYRIVYRSLQKTLTNAEVDALHKKLEKQTAKQYDATIR</sequence>
<evidence type="ECO:0000313" key="13">
    <source>
        <dbReference type="EMBL" id="OGG53656.1"/>
    </source>
</evidence>
<evidence type="ECO:0000256" key="10">
    <source>
        <dbReference type="ARBA" id="ARBA00049255"/>
    </source>
</evidence>
<dbReference type="GO" id="GO:0005737">
    <property type="term" value="C:cytoplasm"/>
    <property type="evidence" value="ECO:0007669"/>
    <property type="project" value="TreeGrafter"/>
</dbReference>
<evidence type="ECO:0000259" key="11">
    <source>
        <dbReference type="PROSITE" id="PS50862"/>
    </source>
</evidence>
<dbReference type="AlphaFoldDB" id="A0A1F6CWT9"/>
<dbReference type="Pfam" id="PF03147">
    <property type="entry name" value="FDX-ACB"/>
    <property type="match status" value="1"/>
</dbReference>
<dbReference type="SUPFAM" id="SSF55681">
    <property type="entry name" value="Class II aaRS and biotin synthetases"/>
    <property type="match status" value="1"/>
</dbReference>
<dbReference type="STRING" id="1798480.A2851_02085"/>
<keyword evidence="7" id="KW-0809">Transit peptide</keyword>
<feature type="domain" description="FDX-ACB" evidence="12">
    <location>
        <begin position="296"/>
        <end position="391"/>
    </location>
</feature>
<dbReference type="Gene3D" id="3.30.930.10">
    <property type="entry name" value="Bira Bifunctional Protein, Domain 2"/>
    <property type="match status" value="1"/>
</dbReference>
<keyword evidence="5" id="KW-0067">ATP-binding</keyword>
<evidence type="ECO:0000256" key="9">
    <source>
        <dbReference type="ARBA" id="ARBA00031194"/>
    </source>
</evidence>
<dbReference type="PROSITE" id="PS50862">
    <property type="entry name" value="AA_TRNA_LIGASE_II"/>
    <property type="match status" value="1"/>
</dbReference>
<reference evidence="13 14" key="1">
    <citation type="journal article" date="2016" name="Nat. Commun.">
        <title>Thousands of microbial genomes shed light on interconnected biogeochemical processes in an aquifer system.</title>
        <authorList>
            <person name="Anantharaman K."/>
            <person name="Brown C.T."/>
            <person name="Hug L.A."/>
            <person name="Sharon I."/>
            <person name="Castelle C.J."/>
            <person name="Probst A.J."/>
            <person name="Thomas B.C."/>
            <person name="Singh A."/>
            <person name="Wilkins M.J."/>
            <person name="Karaoz U."/>
            <person name="Brodie E.L."/>
            <person name="Williams K.H."/>
            <person name="Hubbard S.S."/>
            <person name="Banfield J.F."/>
        </authorList>
    </citation>
    <scope>NUCLEOTIDE SEQUENCE [LARGE SCALE GENOMIC DNA]</scope>
</reference>
<dbReference type="PANTHER" id="PTHR11538:SF41">
    <property type="entry name" value="PHENYLALANINE--TRNA LIGASE, MITOCHONDRIAL"/>
    <property type="match status" value="1"/>
</dbReference>
<dbReference type="SUPFAM" id="SSF54991">
    <property type="entry name" value="Anticodon-binding domain of PheRS"/>
    <property type="match status" value="1"/>
</dbReference>
<keyword evidence="3" id="KW-0436">Ligase</keyword>
<dbReference type="PROSITE" id="PS51447">
    <property type="entry name" value="FDX_ACB"/>
    <property type="match status" value="1"/>
</dbReference>
<evidence type="ECO:0000256" key="1">
    <source>
        <dbReference type="ARBA" id="ARBA00008226"/>
    </source>
</evidence>
<dbReference type="SMART" id="SM00896">
    <property type="entry name" value="FDX-ACB"/>
    <property type="match status" value="1"/>
</dbReference>
<proteinExistence type="inferred from homology"/>
<protein>
    <recommendedName>
        <fullName evidence="2">phenylalanine--tRNA ligase</fullName>
        <ecNumber evidence="2">6.1.1.20</ecNumber>
    </recommendedName>
    <alternativeName>
        <fullName evidence="9">Phenylalanyl-tRNA synthetase</fullName>
    </alternativeName>
</protein>
<evidence type="ECO:0000256" key="2">
    <source>
        <dbReference type="ARBA" id="ARBA00012814"/>
    </source>
</evidence>
<comment type="similarity">
    <text evidence="1">Belongs to the class-II aminoacyl-tRNA synthetase family.</text>
</comment>
<name>A0A1F6CWT9_9BACT</name>
<dbReference type="GO" id="GO:0004826">
    <property type="term" value="F:phenylalanine-tRNA ligase activity"/>
    <property type="evidence" value="ECO:0007669"/>
    <property type="project" value="UniProtKB-EC"/>
</dbReference>